<name>A0A4S8R9U6_9HELO</name>
<dbReference type="OrthoDB" id="10276242at2759"/>
<feature type="chain" id="PRO_5020238065" description="Heme haloperoxidase family profile domain-containing protein" evidence="1">
    <location>
        <begin position="17"/>
        <end position="84"/>
    </location>
</feature>
<evidence type="ECO:0008006" key="4">
    <source>
        <dbReference type="Google" id="ProtNLM"/>
    </source>
</evidence>
<organism evidence="2 3">
    <name type="scientific">Botrytis galanthina</name>
    <dbReference type="NCBI Taxonomy" id="278940"/>
    <lineage>
        <taxon>Eukaryota</taxon>
        <taxon>Fungi</taxon>
        <taxon>Dikarya</taxon>
        <taxon>Ascomycota</taxon>
        <taxon>Pezizomycotina</taxon>
        <taxon>Leotiomycetes</taxon>
        <taxon>Helotiales</taxon>
        <taxon>Sclerotiniaceae</taxon>
        <taxon>Botrytis</taxon>
    </lineage>
</organism>
<feature type="signal peptide" evidence="1">
    <location>
        <begin position="1"/>
        <end position="16"/>
    </location>
</feature>
<keyword evidence="1" id="KW-0732">Signal</keyword>
<accession>A0A4S8R9U6</accession>
<dbReference type="Proteomes" id="UP000308671">
    <property type="component" value="Unassembled WGS sequence"/>
</dbReference>
<evidence type="ECO:0000256" key="1">
    <source>
        <dbReference type="SAM" id="SignalP"/>
    </source>
</evidence>
<evidence type="ECO:0000313" key="3">
    <source>
        <dbReference type="Proteomes" id="UP000308671"/>
    </source>
</evidence>
<proteinExistence type="predicted"/>
<reference evidence="2 3" key="1">
    <citation type="submission" date="2017-12" db="EMBL/GenBank/DDBJ databases">
        <title>Comparative genomics of Botrytis spp.</title>
        <authorList>
            <person name="Valero-Jimenez C.A."/>
            <person name="Tapia P."/>
            <person name="Veloso J."/>
            <person name="Silva-Moreno E."/>
            <person name="Staats M."/>
            <person name="Valdes J.H."/>
            <person name="Van Kan J.A.L."/>
        </authorList>
    </citation>
    <scope>NUCLEOTIDE SEQUENCE [LARGE SCALE GENOMIC DNA]</scope>
    <source>
        <strain evidence="2 3">MUCL435</strain>
    </source>
</reference>
<protein>
    <recommendedName>
        <fullName evidence="4">Heme haloperoxidase family profile domain-containing protein</fullName>
    </recommendedName>
</protein>
<keyword evidence="3" id="KW-1185">Reference proteome</keyword>
<gene>
    <name evidence="2" type="ORF">BGAL_0165g00130</name>
</gene>
<evidence type="ECO:0000313" key="2">
    <source>
        <dbReference type="EMBL" id="THV50094.1"/>
    </source>
</evidence>
<comment type="caution">
    <text evidence="2">The sequence shown here is derived from an EMBL/GenBank/DDBJ whole genome shotgun (WGS) entry which is preliminary data.</text>
</comment>
<dbReference type="AlphaFoldDB" id="A0A4S8R9U6"/>
<dbReference type="EMBL" id="PQXL01000165">
    <property type="protein sequence ID" value="THV50094.1"/>
    <property type="molecule type" value="Genomic_DNA"/>
</dbReference>
<sequence>MACQLFFFLWIAACNSRNPFDFPPGPKLKKQPFKENFCPGIDKLANTLCTPSKCLKIPTDLGFPSTFFDFEPPHTATSTTTLVE</sequence>